<keyword evidence="1 2" id="KW-0175">Coiled coil</keyword>
<dbReference type="GO" id="GO:0031982">
    <property type="term" value="C:vesicle"/>
    <property type="evidence" value="ECO:0007669"/>
    <property type="project" value="TreeGrafter"/>
</dbReference>
<evidence type="ECO:0000256" key="3">
    <source>
        <dbReference type="SAM" id="MobiDB-lite"/>
    </source>
</evidence>
<comment type="caution">
    <text evidence="5">The sequence shown here is derived from an EMBL/GenBank/DDBJ whole genome shotgun (WGS) entry which is preliminary data.</text>
</comment>
<feature type="region of interest" description="Disordered" evidence="3">
    <location>
        <begin position="216"/>
        <end position="239"/>
    </location>
</feature>
<feature type="domain" description="J" evidence="4">
    <location>
        <begin position="995"/>
        <end position="1059"/>
    </location>
</feature>
<dbReference type="Gene3D" id="1.10.287.110">
    <property type="entry name" value="DnaJ domain"/>
    <property type="match status" value="1"/>
</dbReference>
<feature type="compositionally biased region" description="Polar residues" evidence="3">
    <location>
        <begin position="734"/>
        <end position="754"/>
    </location>
</feature>
<organism evidence="5 6">
    <name type="scientific">Tagetes erecta</name>
    <name type="common">African marigold</name>
    <dbReference type="NCBI Taxonomy" id="13708"/>
    <lineage>
        <taxon>Eukaryota</taxon>
        <taxon>Viridiplantae</taxon>
        <taxon>Streptophyta</taxon>
        <taxon>Embryophyta</taxon>
        <taxon>Tracheophyta</taxon>
        <taxon>Spermatophyta</taxon>
        <taxon>Magnoliopsida</taxon>
        <taxon>eudicotyledons</taxon>
        <taxon>Gunneridae</taxon>
        <taxon>Pentapetalae</taxon>
        <taxon>asterids</taxon>
        <taxon>campanulids</taxon>
        <taxon>Asterales</taxon>
        <taxon>Asteraceae</taxon>
        <taxon>Asteroideae</taxon>
        <taxon>Heliantheae alliance</taxon>
        <taxon>Tageteae</taxon>
        <taxon>Tagetes</taxon>
    </lineage>
</organism>
<reference evidence="5" key="1">
    <citation type="journal article" date="2023" name="bioRxiv">
        <title>Improved chromosome-level genome assembly for marigold (Tagetes erecta).</title>
        <authorList>
            <person name="Jiang F."/>
            <person name="Yuan L."/>
            <person name="Wang S."/>
            <person name="Wang H."/>
            <person name="Xu D."/>
            <person name="Wang A."/>
            <person name="Fan W."/>
        </authorList>
    </citation>
    <scope>NUCLEOTIDE SEQUENCE</scope>
    <source>
        <strain evidence="5">WSJ</strain>
        <tissue evidence="5">Leaf</tissue>
    </source>
</reference>
<gene>
    <name evidence="5" type="ORF">QVD17_39100</name>
</gene>
<dbReference type="Proteomes" id="UP001229421">
    <property type="component" value="Unassembled WGS sequence"/>
</dbReference>
<dbReference type="PANTHER" id="PTHR23172">
    <property type="entry name" value="AUXILIN/CYCLIN G-ASSOCIATED KINASE-RELATED"/>
    <property type="match status" value="1"/>
</dbReference>
<dbReference type="GO" id="GO:0072583">
    <property type="term" value="P:clathrin-dependent endocytosis"/>
    <property type="evidence" value="ECO:0007669"/>
    <property type="project" value="TreeGrafter"/>
</dbReference>
<dbReference type="GO" id="GO:0072318">
    <property type="term" value="P:clathrin coat disassembly"/>
    <property type="evidence" value="ECO:0007669"/>
    <property type="project" value="TreeGrafter"/>
</dbReference>
<dbReference type="InterPro" id="IPR036869">
    <property type="entry name" value="J_dom_sf"/>
</dbReference>
<feature type="region of interest" description="Disordered" evidence="3">
    <location>
        <begin position="859"/>
        <end position="880"/>
    </location>
</feature>
<feature type="compositionally biased region" description="Basic and acidic residues" evidence="3">
    <location>
        <begin position="792"/>
        <end position="810"/>
    </location>
</feature>
<feature type="compositionally biased region" description="Basic and acidic residues" evidence="3">
    <location>
        <begin position="508"/>
        <end position="524"/>
    </location>
</feature>
<evidence type="ECO:0000256" key="2">
    <source>
        <dbReference type="SAM" id="Coils"/>
    </source>
</evidence>
<dbReference type="PROSITE" id="PS50076">
    <property type="entry name" value="DNAJ_2"/>
    <property type="match status" value="1"/>
</dbReference>
<feature type="region of interest" description="Disordered" evidence="3">
    <location>
        <begin position="382"/>
        <end position="402"/>
    </location>
</feature>
<feature type="region of interest" description="Disordered" evidence="3">
    <location>
        <begin position="653"/>
        <end position="810"/>
    </location>
</feature>
<feature type="region of interest" description="Disordered" evidence="3">
    <location>
        <begin position="507"/>
        <end position="531"/>
    </location>
</feature>
<dbReference type="EMBL" id="JAUHHV010000011">
    <property type="protein sequence ID" value="KAK1407484.1"/>
    <property type="molecule type" value="Genomic_DNA"/>
</dbReference>
<protein>
    <recommendedName>
        <fullName evidence="4">J domain-containing protein</fullName>
    </recommendedName>
</protein>
<feature type="compositionally biased region" description="Polar residues" evidence="3">
    <location>
        <begin position="867"/>
        <end position="880"/>
    </location>
</feature>
<evidence type="ECO:0000259" key="4">
    <source>
        <dbReference type="PROSITE" id="PS50076"/>
    </source>
</evidence>
<evidence type="ECO:0000313" key="6">
    <source>
        <dbReference type="Proteomes" id="UP001229421"/>
    </source>
</evidence>
<dbReference type="PANTHER" id="PTHR23172:SF70">
    <property type="entry name" value="DNAJ DOMAIN, CHAPERONE J-DOMAIN SUPERFAMILY"/>
    <property type="match status" value="1"/>
</dbReference>
<proteinExistence type="predicted"/>
<feature type="compositionally biased region" description="Polar residues" evidence="3">
    <location>
        <begin position="674"/>
        <end position="685"/>
    </location>
</feature>
<dbReference type="AlphaFoldDB" id="A0AAD8JMZ0"/>
<name>A0AAD8JMZ0_TARER</name>
<feature type="compositionally biased region" description="Basic and acidic residues" evidence="3">
    <location>
        <begin position="658"/>
        <end position="673"/>
    </location>
</feature>
<keyword evidence="6" id="KW-1185">Reference proteome</keyword>
<feature type="coiled-coil region" evidence="2">
    <location>
        <begin position="924"/>
        <end position="959"/>
    </location>
</feature>
<dbReference type="SUPFAM" id="SSF46565">
    <property type="entry name" value="Chaperone J-domain"/>
    <property type="match status" value="1"/>
</dbReference>
<dbReference type="GO" id="GO:0005737">
    <property type="term" value="C:cytoplasm"/>
    <property type="evidence" value="ECO:0007669"/>
    <property type="project" value="TreeGrafter"/>
</dbReference>
<dbReference type="GO" id="GO:0030276">
    <property type="term" value="F:clathrin binding"/>
    <property type="evidence" value="ECO:0007669"/>
    <property type="project" value="TreeGrafter"/>
</dbReference>
<dbReference type="FunFam" id="1.10.287.110:FF:000009">
    <property type="entry name" value="Auxilin-related protein 1"/>
    <property type="match status" value="1"/>
</dbReference>
<evidence type="ECO:0000313" key="5">
    <source>
        <dbReference type="EMBL" id="KAK1407484.1"/>
    </source>
</evidence>
<accession>A0AAD8JMZ0</accession>
<feature type="compositionally biased region" description="Basic and acidic residues" evidence="3">
    <location>
        <begin position="757"/>
        <end position="781"/>
    </location>
</feature>
<dbReference type="InterPro" id="IPR001623">
    <property type="entry name" value="DnaJ_domain"/>
</dbReference>
<feature type="compositionally biased region" description="Polar residues" evidence="3">
    <location>
        <begin position="221"/>
        <end position="234"/>
    </location>
</feature>
<sequence length="1059" mass="119212">MSRPFHSTKPSTKNPYTAIFSGHTFAGASPIDVQLYHEIFTTSHTSSIPMLNLSSLRQHSDDFTFDFRPSTPDYSNIFGGFRDQDVAVSYEELFACDKLRVPSSATTTSEDTDNVSNQSPDCLKQFNMSYNKISKKSKDGLDGTKHVTQLPAAVTGFTCFIDEPVMEAAKKNRSAVNVGVDFTQKQQLSRNAVRRQTNPVESVFEDKKSKSFDFELKKHPSTVSSSPTNGVSSKDNPKRSVNLESCKVDFDDEVDVNSAASALKKAIEKAQESIRIAKESVGRKKKGLRSFSDKKFKNRLKVEGDMEDVTASEDSSKVFPDVGRNHKHGAKVVFPSFMDSEKLIVAKKFIDEIHEKISESSKDSKFRDNAVVYKATQVSSEYATSSSEAVDTETSKTQSSEFVHEDQTNNMFIDEHEAGIKVRNDEVRLSSAHEFVEELSNLNVSLKENDEKEVFQDFNQSCDENGLDVPRELLQNETRENVIEHEDGENAESGKCEEIEEAFVSVRSENESEHDQEFDIHKDEETSDTFDGFCERDMKNSEQSYDNTLEESEVNLRNNLEESCDQEYDEKSLGDDNVLEGTDDIDCIRVASNVVEMNDINVETTQEVDDVAEASIDRTASDDDKNDINVETTQEVNDLAEASIDRTASDDINVETTQKVDDVSEVSIDRTASDETGNDINVETTQEADDVSEASIDRTASDDNEDEHEVKSEENNVIDNLEDLGSENDERSESSSGSTHDVNLTGEGSNIQQSCDEEIHGIESTNEVKDSREPESRQKQDEIEEPGPSKVSGKDRFRRTDEDAAAKEREWEKNRLAVERAIREARERAFAEARERAERERAAVEKATEEVRQRMMAEAHEKVSKASVMNKSSSEKTSALSKLRAERAAVERATSEARQRALEKAISQKSAYDLNRSESALRTKAKLEKHNRIMERAAKALAEKEKRDRLAQKEQAERNRLAENLDADIKRWSNGKERNLRALLSTLQYILGPESGWQAVSLTDIVTTNAVKKAYRKATLCVHPDKLQQRGATIQQKYICEKVFDLLKAAWNRFNSEER</sequence>
<evidence type="ECO:0000256" key="1">
    <source>
        <dbReference type="ARBA" id="ARBA00023054"/>
    </source>
</evidence>